<dbReference type="Proteomes" id="UP001344658">
    <property type="component" value="Unassembled WGS sequence"/>
</dbReference>
<evidence type="ECO:0000313" key="2">
    <source>
        <dbReference type="Proteomes" id="UP001344658"/>
    </source>
</evidence>
<dbReference type="RefSeq" id="WP_330792867.1">
    <property type="nucleotide sequence ID" value="NZ_JAZEWV010000002.1"/>
</dbReference>
<sequence>MTATAELAAIHLQYVIDSWEHLTDMLDTRHGAPWPPAARMTDYLAGLKKAEATADEIAEAAAHLRAGRRLAERADSRFTLGESPAPIRLQVLDVIRTVEHDLVYLADTIAQEIQRPVMAKAPSNWLPADRKMRDKLVAEDAADPRRWRYRQYRTAPFAAVWLAARAEERPGPFLRPTSLQVQRIATGAAAAAAAVQRALDGVRQAQVVNRPCPLCGGTLGMASGDGEAPIVVCFACRQEWQLVSPSVA</sequence>
<evidence type="ECO:0000313" key="1">
    <source>
        <dbReference type="EMBL" id="MEE4540973.1"/>
    </source>
</evidence>
<gene>
    <name evidence="1" type="ORF">V2S66_03195</name>
</gene>
<name>A0ABU7P5Q6_9ACTN</name>
<proteinExistence type="predicted"/>
<dbReference type="EMBL" id="JAZEWV010000002">
    <property type="protein sequence ID" value="MEE4540973.1"/>
    <property type="molecule type" value="Genomic_DNA"/>
</dbReference>
<protein>
    <submittedName>
        <fullName evidence="1">Uncharacterized protein</fullName>
    </submittedName>
</protein>
<keyword evidence="2" id="KW-1185">Reference proteome</keyword>
<comment type="caution">
    <text evidence="1">The sequence shown here is derived from an EMBL/GenBank/DDBJ whole genome shotgun (WGS) entry which is preliminary data.</text>
</comment>
<accession>A0ABU7P5Q6</accession>
<reference evidence="1 2" key="1">
    <citation type="submission" date="2023-12" db="EMBL/GenBank/DDBJ databases">
        <title>Streptomyces sp. V4-01.</title>
        <authorList>
            <person name="Somphong A."/>
            <person name="Phongsopitanun W."/>
        </authorList>
    </citation>
    <scope>NUCLEOTIDE SEQUENCE [LARGE SCALE GENOMIC DNA]</scope>
    <source>
        <strain evidence="1 2">V4-01</strain>
    </source>
</reference>
<organism evidence="1 2">
    <name type="scientific">Actinacidiphila polyblastidii</name>
    <dbReference type="NCBI Taxonomy" id="3110430"/>
    <lineage>
        <taxon>Bacteria</taxon>
        <taxon>Bacillati</taxon>
        <taxon>Actinomycetota</taxon>
        <taxon>Actinomycetes</taxon>
        <taxon>Kitasatosporales</taxon>
        <taxon>Streptomycetaceae</taxon>
        <taxon>Actinacidiphila</taxon>
    </lineage>
</organism>